<dbReference type="InterPro" id="IPR020810">
    <property type="entry name" value="Enolase_C"/>
</dbReference>
<dbReference type="SFLD" id="SFLDS00001">
    <property type="entry name" value="Enolase"/>
    <property type="match status" value="1"/>
</dbReference>
<dbReference type="RefSeq" id="WP_062410055.1">
    <property type="nucleotide sequence ID" value="NZ_BJCS01000022.1"/>
</dbReference>
<dbReference type="Pfam" id="PF00113">
    <property type="entry name" value="Enolase_C"/>
    <property type="match status" value="1"/>
</dbReference>
<dbReference type="SFLD" id="SFLDF00002">
    <property type="entry name" value="enolase"/>
    <property type="match status" value="1"/>
</dbReference>
<feature type="binding site" evidence="14">
    <location>
        <position position="164"/>
    </location>
    <ligand>
        <name>substrate</name>
    </ligand>
</feature>
<keyword evidence="5 12" id="KW-0963">Cytoplasm</keyword>
<dbReference type="NCBIfam" id="TIGR01060">
    <property type="entry name" value="eno"/>
    <property type="match status" value="1"/>
</dbReference>
<feature type="binding site" evidence="14">
    <location>
        <position position="285"/>
    </location>
    <ligand>
        <name>substrate</name>
    </ligand>
</feature>
<feature type="binding site" evidence="12">
    <location>
        <position position="163"/>
    </location>
    <ligand>
        <name>(2R)-2-phosphoglycerate</name>
        <dbReference type="ChEBI" id="CHEBI:58289"/>
    </ligand>
</feature>
<comment type="similarity">
    <text evidence="2 12">Belongs to the enolase family.</text>
</comment>
<dbReference type="PATRIC" id="fig|162209.4.peg.4314"/>
<dbReference type="Pfam" id="PF03952">
    <property type="entry name" value="Enolase_N"/>
    <property type="match status" value="1"/>
</dbReference>
<feature type="binding site" evidence="14">
    <location>
        <position position="388"/>
    </location>
    <ligand>
        <name>substrate</name>
    </ligand>
</feature>
<organism evidence="16 17">
    <name type="scientific">Paenibacillus naphthalenovorans</name>
    <dbReference type="NCBI Taxonomy" id="162209"/>
    <lineage>
        <taxon>Bacteria</taxon>
        <taxon>Bacillati</taxon>
        <taxon>Bacillota</taxon>
        <taxon>Bacilli</taxon>
        <taxon>Bacillales</taxon>
        <taxon>Paenibacillaceae</taxon>
        <taxon>Paenibacillus</taxon>
    </lineage>
</organism>
<comment type="subcellular location">
    <subcellularLocation>
        <location evidence="12">Cytoplasm</location>
    </subcellularLocation>
    <subcellularLocation>
        <location evidence="12">Secreted</location>
    </subcellularLocation>
    <subcellularLocation>
        <location evidence="12">Cell surface</location>
    </subcellularLocation>
    <text evidence="12">Fractions of enolase are present in both the cytoplasm and on the cell surface.</text>
</comment>
<dbReference type="PANTHER" id="PTHR11902">
    <property type="entry name" value="ENOLASE"/>
    <property type="match status" value="1"/>
</dbReference>
<dbReference type="CDD" id="cd03313">
    <property type="entry name" value="enolase"/>
    <property type="match status" value="1"/>
</dbReference>
<reference evidence="17" key="1">
    <citation type="submission" date="2015-12" db="EMBL/GenBank/DDBJ databases">
        <title>Complete genome sequences of two moderately thermophilic Paenibacillus species.</title>
        <authorList>
            <person name="Butler R.III."/>
            <person name="Wang J."/>
            <person name="Stark B.C."/>
            <person name="Pombert J.-F."/>
        </authorList>
    </citation>
    <scope>NUCLEOTIDE SEQUENCE [LARGE SCALE GENOMIC DNA]</scope>
    <source>
        <strain evidence="17">32O-Y</strain>
    </source>
</reference>
<keyword evidence="8 12" id="KW-0460">Magnesium</keyword>
<dbReference type="PANTHER" id="PTHR11902:SF1">
    <property type="entry name" value="ENOLASE"/>
    <property type="match status" value="1"/>
</dbReference>
<dbReference type="Proteomes" id="UP000061660">
    <property type="component" value="Chromosome"/>
</dbReference>
<evidence type="ECO:0000256" key="9">
    <source>
        <dbReference type="ARBA" id="ARBA00023152"/>
    </source>
</evidence>
<dbReference type="EC" id="4.2.1.11" evidence="3 12"/>
<dbReference type="KEGG" id="pnp:IJ22_40630"/>
<protein>
    <recommendedName>
        <fullName evidence="4 12">Enolase</fullName>
        <ecNumber evidence="3 12">4.2.1.11</ecNumber>
    </recommendedName>
    <alternativeName>
        <fullName evidence="12">2-phospho-D-glycerate hydro-lyase</fullName>
    </alternativeName>
    <alternativeName>
        <fullName evidence="12">2-phosphoglycerate dehydratase</fullName>
    </alternativeName>
</protein>
<comment type="cofactor">
    <cofactor evidence="12">
        <name>Mg(2+)</name>
        <dbReference type="ChEBI" id="CHEBI:18420"/>
    </cofactor>
    <text evidence="12">Binds a second Mg(2+) ion via substrate during catalysis.</text>
</comment>
<feature type="binding site" evidence="12">
    <location>
        <position position="388"/>
    </location>
    <ligand>
        <name>(2R)-2-phosphoglycerate</name>
        <dbReference type="ChEBI" id="CHEBI:58289"/>
    </ligand>
</feature>
<dbReference type="FunFam" id="3.30.390.10:FF:000001">
    <property type="entry name" value="Enolase"/>
    <property type="match status" value="1"/>
</dbReference>
<dbReference type="InterPro" id="IPR020809">
    <property type="entry name" value="Enolase_CS"/>
</dbReference>
<dbReference type="FunFam" id="3.20.20.120:FF:000001">
    <property type="entry name" value="Enolase"/>
    <property type="match status" value="1"/>
</dbReference>
<dbReference type="SMART" id="SM01192">
    <property type="entry name" value="Enolase_C"/>
    <property type="match status" value="1"/>
</dbReference>
<feature type="binding site" evidence="14">
    <location>
        <position position="155"/>
    </location>
    <ligand>
        <name>substrate</name>
    </ligand>
</feature>
<evidence type="ECO:0000256" key="12">
    <source>
        <dbReference type="HAMAP-Rule" id="MF_00318"/>
    </source>
</evidence>
<dbReference type="SFLD" id="SFLDG00178">
    <property type="entry name" value="enolase"/>
    <property type="match status" value="1"/>
</dbReference>
<dbReference type="InterPro" id="IPR029017">
    <property type="entry name" value="Enolase-like_N"/>
</dbReference>
<reference evidence="16 17" key="2">
    <citation type="journal article" date="2016" name="Genome Announc.">
        <title>Complete Genome Sequences of Two Interactive Moderate Thermophiles, Paenibacillus napthalenovorans 32O-Y and Paenibacillus sp. 32O-W.</title>
        <authorList>
            <person name="Butler R.R.III."/>
            <person name="Wang J."/>
            <person name="Stark B.C."/>
            <person name="Pombert J.F."/>
        </authorList>
    </citation>
    <scope>NUCLEOTIDE SEQUENCE [LARGE SCALE GENOMIC DNA]</scope>
    <source>
        <strain evidence="16 17">32O-Y</strain>
    </source>
</reference>
<comment type="cofactor">
    <cofactor evidence="15">
        <name>Mg(2+)</name>
        <dbReference type="ChEBI" id="CHEBI:18420"/>
    </cofactor>
    <text evidence="15">Mg(2+) is required for catalysis and for stabilizing the dimer.</text>
</comment>
<evidence type="ECO:0000256" key="8">
    <source>
        <dbReference type="ARBA" id="ARBA00022842"/>
    </source>
</evidence>
<dbReference type="OrthoDB" id="9804716at2"/>
<evidence type="ECO:0000256" key="13">
    <source>
        <dbReference type="PIRSR" id="PIRSR001400-1"/>
    </source>
</evidence>
<dbReference type="InterPro" id="IPR020811">
    <property type="entry name" value="Enolase_N"/>
</dbReference>
<dbReference type="Gene3D" id="3.20.20.120">
    <property type="entry name" value="Enolase-like C-terminal domain"/>
    <property type="match status" value="1"/>
</dbReference>
<comment type="pathway">
    <text evidence="1 12">Carbohydrate degradation; glycolysis; pyruvate from D-glyceraldehyde 3-phosphate: step 4/5.</text>
</comment>
<dbReference type="InterPro" id="IPR036849">
    <property type="entry name" value="Enolase-like_C_sf"/>
</dbReference>
<dbReference type="GO" id="GO:0004634">
    <property type="term" value="F:phosphopyruvate hydratase activity"/>
    <property type="evidence" value="ECO:0007669"/>
    <property type="project" value="UniProtKB-UniRule"/>
</dbReference>
<comment type="catalytic activity">
    <reaction evidence="11">
        <text>(2R)-2-phosphoglycerate = phosphoenolpyruvate + H2O</text>
        <dbReference type="Rhea" id="RHEA:10164"/>
        <dbReference type="ChEBI" id="CHEBI:15377"/>
        <dbReference type="ChEBI" id="CHEBI:58289"/>
        <dbReference type="ChEBI" id="CHEBI:58702"/>
        <dbReference type="EC" id="4.2.1.11"/>
    </reaction>
    <physiologicalReaction direction="left-to-right" evidence="11">
        <dbReference type="Rhea" id="RHEA:10165"/>
    </physiologicalReaction>
</comment>
<dbReference type="PRINTS" id="PR00148">
    <property type="entry name" value="ENOLASE"/>
</dbReference>
<comment type="function">
    <text evidence="12">Catalyzes the reversible conversion of 2-phosphoglycerate (2-PG) into phosphoenolpyruvate (PEP). It is essential for the degradation of carbohydrates via glycolysis.</text>
</comment>
<evidence type="ECO:0000256" key="4">
    <source>
        <dbReference type="ARBA" id="ARBA00017068"/>
    </source>
</evidence>
<evidence type="ECO:0000313" key="16">
    <source>
        <dbReference type="EMBL" id="ALS24372.1"/>
    </source>
</evidence>
<dbReference type="SUPFAM" id="SSF51604">
    <property type="entry name" value="Enolase C-terminal domain-like"/>
    <property type="match status" value="1"/>
</dbReference>
<dbReference type="SUPFAM" id="SSF54826">
    <property type="entry name" value="Enolase N-terminal domain-like"/>
    <property type="match status" value="1"/>
</dbReference>
<accession>A0A0U2W747</accession>
<feature type="binding site" evidence="12 15">
    <location>
        <position position="242"/>
    </location>
    <ligand>
        <name>Mg(2+)</name>
        <dbReference type="ChEBI" id="CHEBI:18420"/>
    </ligand>
</feature>
<feature type="binding site" evidence="14">
    <location>
        <begin position="364"/>
        <end position="367"/>
    </location>
    <ligand>
        <name>substrate</name>
    </ligand>
</feature>
<dbReference type="HAMAP" id="MF_00318">
    <property type="entry name" value="Enolase"/>
    <property type="match status" value="1"/>
</dbReference>
<evidence type="ECO:0000256" key="6">
    <source>
        <dbReference type="ARBA" id="ARBA00022525"/>
    </source>
</evidence>
<keyword evidence="10 12" id="KW-0456">Lyase</keyword>
<feature type="binding site" evidence="12 15">
    <location>
        <position position="312"/>
    </location>
    <ligand>
        <name>Mg(2+)</name>
        <dbReference type="ChEBI" id="CHEBI:18420"/>
    </ligand>
</feature>
<feature type="binding site" evidence="12">
    <location>
        <position position="337"/>
    </location>
    <ligand>
        <name>(2R)-2-phosphoglycerate</name>
        <dbReference type="ChEBI" id="CHEBI:58289"/>
    </ligand>
</feature>
<feature type="active site" description="Proton acceptor" evidence="12 13">
    <location>
        <position position="337"/>
    </location>
</feature>
<dbReference type="AlphaFoldDB" id="A0A0U2W747"/>
<keyword evidence="9 12" id="KW-0324">Glycolysis</keyword>
<evidence type="ECO:0000256" key="2">
    <source>
        <dbReference type="ARBA" id="ARBA00009604"/>
    </source>
</evidence>
<evidence type="ECO:0000256" key="14">
    <source>
        <dbReference type="PIRSR" id="PIRSR001400-2"/>
    </source>
</evidence>
<feature type="binding site" evidence="12">
    <location>
        <position position="367"/>
    </location>
    <ligand>
        <name>(2R)-2-phosphoglycerate</name>
        <dbReference type="ChEBI" id="CHEBI:58289"/>
    </ligand>
</feature>
<keyword evidence="17" id="KW-1185">Reference proteome</keyword>
<evidence type="ECO:0000256" key="7">
    <source>
        <dbReference type="ARBA" id="ARBA00022723"/>
    </source>
</evidence>
<evidence type="ECO:0000256" key="11">
    <source>
        <dbReference type="ARBA" id="ARBA00048951"/>
    </source>
</evidence>
<feature type="binding site" evidence="12 15">
    <location>
        <position position="285"/>
    </location>
    <ligand>
        <name>Mg(2+)</name>
        <dbReference type="ChEBI" id="CHEBI:18420"/>
    </ligand>
</feature>
<feature type="active site" description="Proton donor" evidence="12 13">
    <location>
        <position position="205"/>
    </location>
</feature>
<dbReference type="STRING" id="162209.IJ22_40630"/>
<dbReference type="PROSITE" id="PS00164">
    <property type="entry name" value="ENOLASE"/>
    <property type="match status" value="1"/>
</dbReference>
<dbReference type="Gene3D" id="3.30.390.10">
    <property type="entry name" value="Enolase-like, N-terminal domain"/>
    <property type="match status" value="1"/>
</dbReference>
<dbReference type="GO" id="GO:0005576">
    <property type="term" value="C:extracellular region"/>
    <property type="evidence" value="ECO:0007669"/>
    <property type="project" value="UniProtKB-SubCell"/>
</dbReference>
<evidence type="ECO:0000256" key="3">
    <source>
        <dbReference type="ARBA" id="ARBA00012058"/>
    </source>
</evidence>
<dbReference type="GO" id="GO:0006096">
    <property type="term" value="P:glycolytic process"/>
    <property type="evidence" value="ECO:0007669"/>
    <property type="project" value="UniProtKB-UniRule"/>
</dbReference>
<evidence type="ECO:0000256" key="10">
    <source>
        <dbReference type="ARBA" id="ARBA00023239"/>
    </source>
</evidence>
<dbReference type="GO" id="GO:0009986">
    <property type="term" value="C:cell surface"/>
    <property type="evidence" value="ECO:0007669"/>
    <property type="project" value="UniProtKB-SubCell"/>
</dbReference>
<dbReference type="UniPathway" id="UPA00109">
    <property type="reaction ID" value="UER00187"/>
</dbReference>
<keyword evidence="6 12" id="KW-0964">Secreted</keyword>
<name>A0A0U2W747_9BACL</name>
<dbReference type="GO" id="GO:0000015">
    <property type="term" value="C:phosphopyruvate hydratase complex"/>
    <property type="evidence" value="ECO:0007669"/>
    <property type="project" value="InterPro"/>
</dbReference>
<dbReference type="InterPro" id="IPR000941">
    <property type="entry name" value="Enolase"/>
</dbReference>
<evidence type="ECO:0000313" key="17">
    <source>
        <dbReference type="Proteomes" id="UP000061660"/>
    </source>
</evidence>
<gene>
    <name evidence="12" type="primary">eno</name>
    <name evidence="16" type="ORF">IJ22_40630</name>
</gene>
<dbReference type="GO" id="GO:0000287">
    <property type="term" value="F:magnesium ion binding"/>
    <property type="evidence" value="ECO:0007669"/>
    <property type="project" value="UniProtKB-UniRule"/>
</dbReference>
<dbReference type="EMBL" id="CP013652">
    <property type="protein sequence ID" value="ALS24372.1"/>
    <property type="molecule type" value="Genomic_DNA"/>
</dbReference>
<evidence type="ECO:0000256" key="5">
    <source>
        <dbReference type="ARBA" id="ARBA00022490"/>
    </source>
</evidence>
<dbReference type="PIRSF" id="PIRSF001400">
    <property type="entry name" value="Enolase"/>
    <property type="match status" value="1"/>
</dbReference>
<feature type="binding site" evidence="12">
    <location>
        <position position="366"/>
    </location>
    <ligand>
        <name>(2R)-2-phosphoglycerate</name>
        <dbReference type="ChEBI" id="CHEBI:58289"/>
    </ligand>
</feature>
<sequence>MTVISNVYAREVLDSRGNPTVEVEVFLESGARGRAIVPSGASTGAYEAVELRDGDKSRYLGKGVLKAVENVNDIIAPEIIGMNALDQVGIDKRMIELDGTPNKSKLGANAILAVSMAVARAAAEALDVPLYVYLGGFNAKTLPVPMMNIINGGAHADNNVDVQEFMILPVGAPSFKEALRTGAEIFHSLKAVLKDKGLNTAVGDEGGFAPNLGSNEEAIQTIIAAIERAGYKPGVDVFLGMDVASTEFFKDGKYHLEGEGKSFTSAEFVDFLASWVEKYPIITIEDGCSEDDWEGWKLLTDKLGSKVQLVGDDLFVTNTNRLSQGIEQNIGNSILIKVNQIGSLTETFDAIEMAKRAGYTAVISHRSGESEDSTIADIAVATNAGQIKTGAPSRTDRVAKYNQLLRIEDQLSDVAQYAGKSAFYNLKSFK</sequence>
<proteinExistence type="inferred from homology"/>
<evidence type="ECO:0000256" key="15">
    <source>
        <dbReference type="PIRSR" id="PIRSR001400-3"/>
    </source>
</evidence>
<evidence type="ECO:0000256" key="1">
    <source>
        <dbReference type="ARBA" id="ARBA00005031"/>
    </source>
</evidence>
<dbReference type="SMART" id="SM01193">
    <property type="entry name" value="Enolase_N"/>
    <property type="match status" value="1"/>
</dbReference>
<feature type="binding site" evidence="14">
    <location>
        <position position="312"/>
    </location>
    <ligand>
        <name>substrate</name>
    </ligand>
</feature>
<keyword evidence="7 12" id="KW-0479">Metal-binding</keyword>